<dbReference type="Gene3D" id="3.90.226.10">
    <property type="entry name" value="2-enoyl-CoA Hydratase, Chain A, domain 1"/>
    <property type="match status" value="1"/>
</dbReference>
<dbReference type="Proteomes" id="UP000293142">
    <property type="component" value="Unassembled WGS sequence"/>
</dbReference>
<dbReference type="GO" id="GO:0016836">
    <property type="term" value="F:hydro-lyase activity"/>
    <property type="evidence" value="ECO:0007669"/>
    <property type="project" value="UniProtKB-ARBA"/>
</dbReference>
<keyword evidence="4" id="KW-1185">Reference proteome</keyword>
<dbReference type="RefSeq" id="WP_131015215.1">
    <property type="nucleotide sequence ID" value="NZ_SIRE01000014.1"/>
</dbReference>
<evidence type="ECO:0000256" key="1">
    <source>
        <dbReference type="ARBA" id="ARBA00005254"/>
    </source>
</evidence>
<dbReference type="FunFam" id="3.90.226.10:FF:000009">
    <property type="entry name" value="Carnitinyl-CoA dehydratase"/>
    <property type="match status" value="1"/>
</dbReference>
<dbReference type="SUPFAM" id="SSF52096">
    <property type="entry name" value="ClpP/crotonase"/>
    <property type="match status" value="1"/>
</dbReference>
<dbReference type="Pfam" id="PF00378">
    <property type="entry name" value="ECH_1"/>
    <property type="match status" value="1"/>
</dbReference>
<accession>A0A4Q9DPR5</accession>
<proteinExistence type="inferred from homology"/>
<dbReference type="CDD" id="cd06558">
    <property type="entry name" value="crotonase-like"/>
    <property type="match status" value="1"/>
</dbReference>
<dbReference type="Gene3D" id="1.10.12.10">
    <property type="entry name" value="Lyase 2-enoyl-coa Hydratase, Chain A, domain 2"/>
    <property type="match status" value="1"/>
</dbReference>
<dbReference type="FunFam" id="1.10.12.10:FF:000001">
    <property type="entry name" value="Probable enoyl-CoA hydratase, mitochondrial"/>
    <property type="match status" value="1"/>
</dbReference>
<sequence length="261" mass="27913">MDYQFLLYEKSEEIATITVNRPELRNALTQALMAELGHAIDQAESDAEVKVLILTGAGERAFVAGADINEVAARDTLSELGPNSRLRRAVLSRLEHLSKPSIAAVNGFALGGGCELALACTLRIAADTARFGQPEINLGIIPGLGGTQRLTRLVGKGKAMELVLTGDLIDAQEAHRIGLVNRIVPADQLMDEARTLAKKLASKPPLALRAAKDAVDYGSDMSLAAALEFENRLFAIVSGSSDKAEGVAAFLEKRQPEWQGR</sequence>
<dbReference type="PANTHER" id="PTHR11941:SF54">
    <property type="entry name" value="ENOYL-COA HYDRATASE, MITOCHONDRIAL"/>
    <property type="match status" value="1"/>
</dbReference>
<evidence type="ECO:0008006" key="5">
    <source>
        <dbReference type="Google" id="ProtNLM"/>
    </source>
</evidence>
<evidence type="ECO:0000313" key="3">
    <source>
        <dbReference type="EMBL" id="TBL76308.1"/>
    </source>
</evidence>
<comment type="similarity">
    <text evidence="1">Belongs to the enoyl-CoA hydratase/isomerase family.</text>
</comment>
<dbReference type="GO" id="GO:0006635">
    <property type="term" value="P:fatty acid beta-oxidation"/>
    <property type="evidence" value="ECO:0007669"/>
    <property type="project" value="TreeGrafter"/>
</dbReference>
<name>A0A4Q9DPR5_9BACL</name>
<dbReference type="PANTHER" id="PTHR11941">
    <property type="entry name" value="ENOYL-COA HYDRATASE-RELATED"/>
    <property type="match status" value="1"/>
</dbReference>
<dbReference type="InterPro" id="IPR014748">
    <property type="entry name" value="Enoyl-CoA_hydra_C"/>
</dbReference>
<dbReference type="InterPro" id="IPR001753">
    <property type="entry name" value="Enoyl-CoA_hydra/iso"/>
</dbReference>
<organism evidence="3 4">
    <name type="scientific">Paenibacillus thalictri</name>
    <dbReference type="NCBI Taxonomy" id="2527873"/>
    <lineage>
        <taxon>Bacteria</taxon>
        <taxon>Bacillati</taxon>
        <taxon>Bacillota</taxon>
        <taxon>Bacilli</taxon>
        <taxon>Bacillales</taxon>
        <taxon>Paenibacillaceae</taxon>
        <taxon>Paenibacillus</taxon>
    </lineage>
</organism>
<keyword evidence="2" id="KW-0456">Lyase</keyword>
<dbReference type="EMBL" id="SIRE01000014">
    <property type="protein sequence ID" value="TBL76308.1"/>
    <property type="molecule type" value="Genomic_DNA"/>
</dbReference>
<evidence type="ECO:0000313" key="4">
    <source>
        <dbReference type="Proteomes" id="UP000293142"/>
    </source>
</evidence>
<comment type="caution">
    <text evidence="3">The sequence shown here is derived from an EMBL/GenBank/DDBJ whole genome shotgun (WGS) entry which is preliminary data.</text>
</comment>
<reference evidence="3 4" key="1">
    <citation type="submission" date="2019-02" db="EMBL/GenBank/DDBJ databases">
        <title>Paenibacillus sp. nov., isolated from surface-sterilized tissue of Thalictrum simplex L.</title>
        <authorList>
            <person name="Tuo L."/>
        </authorList>
    </citation>
    <scope>NUCLEOTIDE SEQUENCE [LARGE SCALE GENOMIC DNA]</scope>
    <source>
        <strain evidence="3 4">N2SHLJ1</strain>
    </source>
</reference>
<dbReference type="InterPro" id="IPR029045">
    <property type="entry name" value="ClpP/crotonase-like_dom_sf"/>
</dbReference>
<dbReference type="AlphaFoldDB" id="A0A4Q9DPR5"/>
<gene>
    <name evidence="3" type="ORF">EYB31_20140</name>
</gene>
<dbReference type="OrthoDB" id="254175at2"/>
<protein>
    <recommendedName>
        <fullName evidence="5">Enoyl-CoA hydratase</fullName>
    </recommendedName>
</protein>
<evidence type="ECO:0000256" key="2">
    <source>
        <dbReference type="ARBA" id="ARBA00023239"/>
    </source>
</evidence>